<comment type="caution">
    <text evidence="2">The sequence shown here is derived from an EMBL/GenBank/DDBJ whole genome shotgun (WGS) entry which is preliminary data.</text>
</comment>
<evidence type="ECO:0000256" key="1">
    <source>
        <dbReference type="SAM" id="SignalP"/>
    </source>
</evidence>
<dbReference type="EMBL" id="JAAVJH010000014">
    <property type="protein sequence ID" value="NJR80232.1"/>
    <property type="molecule type" value="Genomic_DNA"/>
</dbReference>
<dbReference type="PANTHER" id="PTHR40590">
    <property type="entry name" value="CYTOPLASMIC PROTEIN-RELATED"/>
    <property type="match status" value="1"/>
</dbReference>
<reference evidence="2 3" key="1">
    <citation type="submission" date="2020-03" db="EMBL/GenBank/DDBJ databases">
        <authorList>
            <person name="Wang L."/>
            <person name="He N."/>
            <person name="Li Y."/>
            <person name="Fang Y."/>
            <person name="Zhang F."/>
        </authorList>
    </citation>
    <scope>NUCLEOTIDE SEQUENCE [LARGE SCALE GENOMIC DNA]</scope>
    <source>
        <strain evidence="2 3">36D10-4-7</strain>
    </source>
</reference>
<protein>
    <submittedName>
        <fullName evidence="2">TraB/GumN family protein</fullName>
    </submittedName>
</protein>
<dbReference type="InterPro" id="IPR047111">
    <property type="entry name" value="YbaP-like"/>
</dbReference>
<keyword evidence="3" id="KW-1185">Reference proteome</keyword>
<evidence type="ECO:0000313" key="3">
    <source>
        <dbReference type="Proteomes" id="UP000732399"/>
    </source>
</evidence>
<feature type="signal peptide" evidence="1">
    <location>
        <begin position="1"/>
        <end position="40"/>
    </location>
</feature>
<dbReference type="CDD" id="cd14789">
    <property type="entry name" value="Tiki"/>
    <property type="match status" value="1"/>
</dbReference>
<dbReference type="Pfam" id="PF01963">
    <property type="entry name" value="TraB_PrgY_gumN"/>
    <property type="match status" value="1"/>
</dbReference>
<dbReference type="Proteomes" id="UP000732399">
    <property type="component" value="Unassembled WGS sequence"/>
</dbReference>
<accession>A0ABX1CQK0</accession>
<organism evidence="2 3">
    <name type="scientific">Sphingomonas corticis</name>
    <dbReference type="NCBI Taxonomy" id="2722791"/>
    <lineage>
        <taxon>Bacteria</taxon>
        <taxon>Pseudomonadati</taxon>
        <taxon>Pseudomonadota</taxon>
        <taxon>Alphaproteobacteria</taxon>
        <taxon>Sphingomonadales</taxon>
        <taxon>Sphingomonadaceae</taxon>
        <taxon>Sphingomonas</taxon>
    </lineage>
</organism>
<name>A0ABX1CQK0_9SPHN</name>
<evidence type="ECO:0000313" key="2">
    <source>
        <dbReference type="EMBL" id="NJR80232.1"/>
    </source>
</evidence>
<dbReference type="InterPro" id="IPR002816">
    <property type="entry name" value="TraB/PrgY/GumN_fam"/>
</dbReference>
<sequence length="314" mass="34055">MARIEARGRLCTPVSQSRSPFLRHPLLLAPLLALAAPACAQPAPAQDADPALWVVKDDDTTIYLFGTIHVLKPGLSWFDEAVKTAFDDSQTLVLEMVEPDAATQQKVVGAKAFAPDAAPLTQRIQPKYRTTFTQAIGKTGLPATMYDKMRPWFAAVSLSVLPVQELGYQPQNGPEAVLTQAARAAGKPVEGLETFEGQLSIFDALSDKAQVQLLESTLDELPTAATTMQKMVADWSKGDPDALAKDMNETLKDSPEVARALLTERNKRWAGWIAQRMTQPGTVFVAVGAGHLAGPESVQSMLGQYKLKAVRVKY</sequence>
<dbReference type="PANTHER" id="PTHR40590:SF1">
    <property type="entry name" value="CYTOPLASMIC PROTEIN"/>
    <property type="match status" value="1"/>
</dbReference>
<proteinExistence type="predicted"/>
<keyword evidence="1" id="KW-0732">Signal</keyword>
<feature type="chain" id="PRO_5047072160" evidence="1">
    <location>
        <begin position="41"/>
        <end position="314"/>
    </location>
</feature>
<gene>
    <name evidence="2" type="ORF">HBH26_16750</name>
</gene>